<gene>
    <name evidence="3" type="ORF">BJ554DRAFT_5082</name>
</gene>
<feature type="compositionally biased region" description="Basic and acidic residues" evidence="2">
    <location>
        <begin position="12"/>
        <end position="52"/>
    </location>
</feature>
<dbReference type="AlphaFoldDB" id="A0A8H7ZJR8"/>
<feature type="region of interest" description="Disordered" evidence="2">
    <location>
        <begin position="1"/>
        <end position="108"/>
    </location>
</feature>
<evidence type="ECO:0000313" key="4">
    <source>
        <dbReference type="Proteomes" id="UP000673691"/>
    </source>
</evidence>
<evidence type="ECO:0000256" key="1">
    <source>
        <dbReference type="SAM" id="Coils"/>
    </source>
</evidence>
<name>A0A8H7ZJR8_9FUNG</name>
<dbReference type="EMBL" id="JAEFCI010013293">
    <property type="protein sequence ID" value="KAG5455489.1"/>
    <property type="molecule type" value="Genomic_DNA"/>
</dbReference>
<dbReference type="Proteomes" id="UP000673691">
    <property type="component" value="Unassembled WGS sequence"/>
</dbReference>
<protein>
    <submittedName>
        <fullName evidence="3">Uncharacterized protein</fullName>
    </submittedName>
</protein>
<keyword evidence="1" id="KW-0175">Coiled coil</keyword>
<organism evidence="3 4">
    <name type="scientific">Olpidium bornovanus</name>
    <dbReference type="NCBI Taxonomy" id="278681"/>
    <lineage>
        <taxon>Eukaryota</taxon>
        <taxon>Fungi</taxon>
        <taxon>Fungi incertae sedis</taxon>
        <taxon>Olpidiomycota</taxon>
        <taxon>Olpidiomycotina</taxon>
        <taxon>Olpidiomycetes</taxon>
        <taxon>Olpidiales</taxon>
        <taxon>Olpidiaceae</taxon>
        <taxon>Olpidium</taxon>
    </lineage>
</organism>
<feature type="coiled-coil region" evidence="1">
    <location>
        <begin position="160"/>
        <end position="187"/>
    </location>
</feature>
<feature type="compositionally biased region" description="Basic residues" evidence="2">
    <location>
        <begin position="1"/>
        <end position="11"/>
    </location>
</feature>
<comment type="caution">
    <text evidence="3">The sequence shown here is derived from an EMBL/GenBank/DDBJ whole genome shotgun (WGS) entry which is preliminary data.</text>
</comment>
<sequence>RSVNRASKRHRKDEFNSYDNDARERLRRAKERDKPSPSEKRDAARAEEKRADVTASSELRGTAARRMGAPQAGRGRSAERAEKAREREEEEDAESNARRAAETALVSGRASKAMLTDEELRHYFPMTVDQKIEARAHVVLNAKLRTAFAAADKGLAMAEQETAEYILAGFERQYEELEEKEQLAYAD</sequence>
<feature type="non-terminal residue" evidence="3">
    <location>
        <position position="1"/>
    </location>
</feature>
<proteinExistence type="predicted"/>
<accession>A0A8H7ZJR8</accession>
<keyword evidence="4" id="KW-1185">Reference proteome</keyword>
<feature type="compositionally biased region" description="Basic and acidic residues" evidence="2">
    <location>
        <begin position="76"/>
        <end position="87"/>
    </location>
</feature>
<evidence type="ECO:0000313" key="3">
    <source>
        <dbReference type="EMBL" id="KAG5455489.1"/>
    </source>
</evidence>
<reference evidence="3 4" key="1">
    <citation type="journal article" name="Sci. Rep.">
        <title>Genome-scale phylogenetic analyses confirm Olpidium as the closest living zoosporic fungus to the non-flagellated, terrestrial fungi.</title>
        <authorList>
            <person name="Chang Y."/>
            <person name="Rochon D."/>
            <person name="Sekimoto S."/>
            <person name="Wang Y."/>
            <person name="Chovatia M."/>
            <person name="Sandor L."/>
            <person name="Salamov A."/>
            <person name="Grigoriev I.V."/>
            <person name="Stajich J.E."/>
            <person name="Spatafora J.W."/>
        </authorList>
    </citation>
    <scope>NUCLEOTIDE SEQUENCE [LARGE SCALE GENOMIC DNA]</scope>
    <source>
        <strain evidence="3">S191</strain>
    </source>
</reference>
<evidence type="ECO:0000256" key="2">
    <source>
        <dbReference type="SAM" id="MobiDB-lite"/>
    </source>
</evidence>